<name>A0A1I5SU24_9PSEU</name>
<dbReference type="SUPFAM" id="SSF55073">
    <property type="entry name" value="Nucleotide cyclase"/>
    <property type="match status" value="1"/>
</dbReference>
<dbReference type="CDD" id="cd01949">
    <property type="entry name" value="GGDEF"/>
    <property type="match status" value="1"/>
</dbReference>
<dbReference type="EMBL" id="FOWW01000003">
    <property type="protein sequence ID" value="SFP74188.1"/>
    <property type="molecule type" value="Genomic_DNA"/>
</dbReference>
<feature type="domain" description="GGDEF" evidence="1">
    <location>
        <begin position="67"/>
        <end position="200"/>
    </location>
</feature>
<dbReference type="GO" id="GO:0043709">
    <property type="term" value="P:cell adhesion involved in single-species biofilm formation"/>
    <property type="evidence" value="ECO:0007669"/>
    <property type="project" value="TreeGrafter"/>
</dbReference>
<dbReference type="Pfam" id="PF00990">
    <property type="entry name" value="GGDEF"/>
    <property type="match status" value="1"/>
</dbReference>
<dbReference type="SMART" id="SM00267">
    <property type="entry name" value="GGDEF"/>
    <property type="match status" value="1"/>
</dbReference>
<dbReference type="InterPro" id="IPR043128">
    <property type="entry name" value="Rev_trsase/Diguanyl_cyclase"/>
</dbReference>
<gene>
    <name evidence="2" type="ORF">SAMN05421810_103271</name>
</gene>
<dbReference type="GO" id="GO:0005886">
    <property type="term" value="C:plasma membrane"/>
    <property type="evidence" value="ECO:0007669"/>
    <property type="project" value="TreeGrafter"/>
</dbReference>
<evidence type="ECO:0000313" key="2">
    <source>
        <dbReference type="EMBL" id="SFP74188.1"/>
    </source>
</evidence>
<dbReference type="InterPro" id="IPR000160">
    <property type="entry name" value="GGDEF_dom"/>
</dbReference>
<protein>
    <submittedName>
        <fullName evidence="2">Diguanylate cyclase (GGDEF) domain-containing protein</fullName>
    </submittedName>
</protein>
<dbReference type="Proteomes" id="UP000198727">
    <property type="component" value="Unassembled WGS sequence"/>
</dbReference>
<dbReference type="NCBIfam" id="TIGR00254">
    <property type="entry name" value="GGDEF"/>
    <property type="match status" value="1"/>
</dbReference>
<keyword evidence="3" id="KW-1185">Reference proteome</keyword>
<dbReference type="GO" id="GO:1902201">
    <property type="term" value="P:negative regulation of bacterial-type flagellum-dependent cell motility"/>
    <property type="evidence" value="ECO:0007669"/>
    <property type="project" value="TreeGrafter"/>
</dbReference>
<dbReference type="InterPro" id="IPR050469">
    <property type="entry name" value="Diguanylate_Cyclase"/>
</dbReference>
<accession>A0A1I5SU24</accession>
<dbReference type="FunFam" id="3.30.70.270:FF:000001">
    <property type="entry name" value="Diguanylate cyclase domain protein"/>
    <property type="match status" value="1"/>
</dbReference>
<dbReference type="PANTHER" id="PTHR45138">
    <property type="entry name" value="REGULATORY COMPONENTS OF SENSORY TRANSDUCTION SYSTEM"/>
    <property type="match status" value="1"/>
</dbReference>
<proteinExistence type="predicted"/>
<evidence type="ECO:0000313" key="3">
    <source>
        <dbReference type="Proteomes" id="UP000198727"/>
    </source>
</evidence>
<reference evidence="3" key="1">
    <citation type="submission" date="2016-10" db="EMBL/GenBank/DDBJ databases">
        <authorList>
            <person name="Varghese N."/>
            <person name="Submissions S."/>
        </authorList>
    </citation>
    <scope>NUCLEOTIDE SEQUENCE [LARGE SCALE GENOMIC DNA]</scope>
    <source>
        <strain evidence="3">CGMCC 4.5579</strain>
    </source>
</reference>
<organism evidence="2 3">
    <name type="scientific">Amycolatopsis arida</name>
    <dbReference type="NCBI Taxonomy" id="587909"/>
    <lineage>
        <taxon>Bacteria</taxon>
        <taxon>Bacillati</taxon>
        <taxon>Actinomycetota</taxon>
        <taxon>Actinomycetes</taxon>
        <taxon>Pseudonocardiales</taxon>
        <taxon>Pseudonocardiaceae</taxon>
        <taxon>Amycolatopsis</taxon>
    </lineage>
</organism>
<dbReference type="InterPro" id="IPR029787">
    <property type="entry name" value="Nucleotide_cyclase"/>
</dbReference>
<dbReference type="PANTHER" id="PTHR45138:SF9">
    <property type="entry name" value="DIGUANYLATE CYCLASE DGCM-RELATED"/>
    <property type="match status" value="1"/>
</dbReference>
<sequence length="229" mass="25478">MSQESLTCAADADPLAVHESAARVFAARGEWRRAYEHLRSALDLDVLTASYNRRYLDRRLAELRDAHPPAVALVDLDLFKSVNDTFGHEVGDQVLREVVRLLRWSLPAGGFCARYGGEEFVLVLPAVGAGAAVALAERARLRVAEHPWERLRPGLAVTVSIGVAHRPTRPRDVSAQLREADDLLYLAKRAGRNRVAYRQYGTVRVVRTVRSAEWVTTRNEGSLTSLERG</sequence>
<dbReference type="PROSITE" id="PS50887">
    <property type="entry name" value="GGDEF"/>
    <property type="match status" value="1"/>
</dbReference>
<dbReference type="GO" id="GO:0052621">
    <property type="term" value="F:diguanylate cyclase activity"/>
    <property type="evidence" value="ECO:0007669"/>
    <property type="project" value="TreeGrafter"/>
</dbReference>
<dbReference type="STRING" id="587909.SAMN05421810_103271"/>
<dbReference type="Gene3D" id="3.30.70.270">
    <property type="match status" value="1"/>
</dbReference>
<evidence type="ECO:0000259" key="1">
    <source>
        <dbReference type="PROSITE" id="PS50887"/>
    </source>
</evidence>
<dbReference type="AlphaFoldDB" id="A0A1I5SU24"/>